<keyword evidence="4" id="KW-1185">Reference proteome</keyword>
<dbReference type="Pfam" id="PF13614">
    <property type="entry name" value="AAA_31"/>
    <property type="match status" value="1"/>
</dbReference>
<dbReference type="Gene3D" id="3.40.50.300">
    <property type="entry name" value="P-loop containing nucleotide triphosphate hydrolases"/>
    <property type="match status" value="1"/>
</dbReference>
<dbReference type="PANTHER" id="PTHR43384">
    <property type="entry name" value="SEPTUM SITE-DETERMINING PROTEIN MIND HOMOLOG, CHLOROPLASTIC-RELATED"/>
    <property type="match status" value="1"/>
</dbReference>
<evidence type="ECO:0000313" key="3">
    <source>
        <dbReference type="EMBL" id="SEN69849.1"/>
    </source>
</evidence>
<evidence type="ECO:0000256" key="1">
    <source>
        <dbReference type="SAM" id="MobiDB-lite"/>
    </source>
</evidence>
<dbReference type="GO" id="GO:0051782">
    <property type="term" value="P:negative regulation of cell division"/>
    <property type="evidence" value="ECO:0007669"/>
    <property type="project" value="TreeGrafter"/>
</dbReference>
<keyword evidence="3" id="KW-0966">Cell projection</keyword>
<dbReference type="InterPro" id="IPR050625">
    <property type="entry name" value="ParA/MinD_ATPase"/>
</dbReference>
<gene>
    <name evidence="3" type="ORF">SAMN05216388_1004214</name>
</gene>
<feature type="compositionally biased region" description="Acidic residues" evidence="1">
    <location>
        <begin position="412"/>
        <end position="428"/>
    </location>
</feature>
<dbReference type="GO" id="GO:0005524">
    <property type="term" value="F:ATP binding"/>
    <property type="evidence" value="ECO:0007669"/>
    <property type="project" value="TreeGrafter"/>
</dbReference>
<dbReference type="InterPro" id="IPR025669">
    <property type="entry name" value="AAA_dom"/>
</dbReference>
<dbReference type="PANTHER" id="PTHR43384:SF10">
    <property type="entry name" value="ATPASE INVOLVED IN CHROMOSOME PARTITIONING, PARA_MIND FAMILY"/>
    <property type="match status" value="1"/>
</dbReference>
<dbReference type="EMBL" id="FOCX01000004">
    <property type="protein sequence ID" value="SEN69849.1"/>
    <property type="molecule type" value="Genomic_DNA"/>
</dbReference>
<sequence length="449" mass="45022">MGDGIYAIAGGKGGVGKTTAAINLGVVLGQAGYEVVVVDADLAMPDVGRQVHVEHEPGLHSVLAEEAAVREAVVDGPGGLAVIPGDRDLASFADANPDRLRKVFDLLGIAYDVVLVDTAPGLQNESVITYQEVDGVVLVTTPESNAVEDMERAGRLAADVGADLLGAVVTHGGGRRARAAASELDSDLLGIVPHHTTGGPITAAAPDDAAADAYRQIGAALPAVDAAAVVPDGETASPDGVPDVDRHEPDTDEATADTDSGATPSAGSEPGETGAEPATTGPEESENANSDDADPDDPAGTVDTSDGAESGADERVDSVDAGADDTEPDERGGDTGEPVDAVAATSDGDTETETGSDGTAEPRLTAEIPRATAMAGDDTAETDGSATEADEGDVLELVDDAVERAQDADVDHVDDEIESAADTADADEQGAAAAFEDEPDVFDLGSDGS</sequence>
<accession>A0A1H8IN90</accession>
<dbReference type="SUPFAM" id="SSF52540">
    <property type="entry name" value="P-loop containing nucleoside triphosphate hydrolases"/>
    <property type="match status" value="1"/>
</dbReference>
<feature type="compositionally biased region" description="Acidic residues" evidence="1">
    <location>
        <begin position="283"/>
        <end position="297"/>
    </location>
</feature>
<evidence type="ECO:0000313" key="4">
    <source>
        <dbReference type="Proteomes" id="UP000198775"/>
    </source>
</evidence>
<dbReference type="AlphaFoldDB" id="A0A1H8IN90"/>
<dbReference type="RefSeq" id="WP_092658670.1">
    <property type="nucleotide sequence ID" value="NZ_FOCX01000004.1"/>
</dbReference>
<dbReference type="Proteomes" id="UP000198775">
    <property type="component" value="Unassembled WGS sequence"/>
</dbReference>
<reference evidence="4" key="1">
    <citation type="submission" date="2016-10" db="EMBL/GenBank/DDBJ databases">
        <authorList>
            <person name="Varghese N."/>
            <person name="Submissions S."/>
        </authorList>
    </citation>
    <scope>NUCLEOTIDE SEQUENCE [LARGE SCALE GENOMIC DNA]</scope>
    <source>
        <strain evidence="4">IBRC-M 10043</strain>
    </source>
</reference>
<proteinExistence type="predicted"/>
<dbReference type="GO" id="GO:0005829">
    <property type="term" value="C:cytosol"/>
    <property type="evidence" value="ECO:0007669"/>
    <property type="project" value="TreeGrafter"/>
</dbReference>
<dbReference type="OrthoDB" id="31168at2157"/>
<feature type="region of interest" description="Disordered" evidence="1">
    <location>
        <begin position="231"/>
        <end position="393"/>
    </location>
</feature>
<dbReference type="InterPro" id="IPR027417">
    <property type="entry name" value="P-loop_NTPase"/>
</dbReference>
<organism evidence="3 4">
    <name type="scientific">Halorientalis persicus</name>
    <dbReference type="NCBI Taxonomy" id="1367881"/>
    <lineage>
        <taxon>Archaea</taxon>
        <taxon>Methanobacteriati</taxon>
        <taxon>Methanobacteriota</taxon>
        <taxon>Stenosarchaea group</taxon>
        <taxon>Halobacteria</taxon>
        <taxon>Halobacteriales</taxon>
        <taxon>Haloarculaceae</taxon>
        <taxon>Halorientalis</taxon>
    </lineage>
</organism>
<evidence type="ECO:0000259" key="2">
    <source>
        <dbReference type="Pfam" id="PF13614"/>
    </source>
</evidence>
<dbReference type="GO" id="GO:0016887">
    <property type="term" value="F:ATP hydrolysis activity"/>
    <property type="evidence" value="ECO:0007669"/>
    <property type="project" value="TreeGrafter"/>
</dbReference>
<feature type="region of interest" description="Disordered" evidence="1">
    <location>
        <begin position="405"/>
        <end position="449"/>
    </location>
</feature>
<keyword evidence="3" id="KW-0969">Cilium</keyword>
<feature type="domain" description="AAA" evidence="2">
    <location>
        <begin position="6"/>
        <end position="150"/>
    </location>
</feature>
<protein>
    <submittedName>
        <fullName evidence="3">MinD-like ATPase involved in chromosome partitioning or flagellar assembly</fullName>
    </submittedName>
</protein>
<name>A0A1H8IN90_9EURY</name>
<dbReference type="GO" id="GO:0009898">
    <property type="term" value="C:cytoplasmic side of plasma membrane"/>
    <property type="evidence" value="ECO:0007669"/>
    <property type="project" value="TreeGrafter"/>
</dbReference>
<keyword evidence="3" id="KW-0282">Flagellum</keyword>